<proteinExistence type="predicted"/>
<evidence type="ECO:0000256" key="1">
    <source>
        <dbReference type="ARBA" id="ARBA00022614"/>
    </source>
</evidence>
<dbReference type="InterPro" id="IPR003599">
    <property type="entry name" value="Ig_sub"/>
</dbReference>
<dbReference type="GO" id="GO:0005886">
    <property type="term" value="C:plasma membrane"/>
    <property type="evidence" value="ECO:0007669"/>
    <property type="project" value="TreeGrafter"/>
</dbReference>
<dbReference type="PROSITE" id="PS50835">
    <property type="entry name" value="IG_LIKE"/>
    <property type="match status" value="1"/>
</dbReference>
<evidence type="ECO:0000313" key="9">
    <source>
        <dbReference type="EMBL" id="CAF4909558.1"/>
    </source>
</evidence>
<dbReference type="AlphaFoldDB" id="A0A821VN00"/>
<evidence type="ECO:0000256" key="6">
    <source>
        <dbReference type="SAM" id="Phobius"/>
    </source>
</evidence>
<dbReference type="SMART" id="SM00408">
    <property type="entry name" value="IGc2"/>
    <property type="match status" value="1"/>
</dbReference>
<accession>A0A821VN00</accession>
<dbReference type="InterPro" id="IPR000483">
    <property type="entry name" value="Cys-rich_flank_reg_C"/>
</dbReference>
<dbReference type="PANTHER" id="PTHR24369">
    <property type="entry name" value="ANTIGEN BSP, PUTATIVE-RELATED"/>
    <property type="match status" value="1"/>
</dbReference>
<dbReference type="SMART" id="SM00364">
    <property type="entry name" value="LRR_BAC"/>
    <property type="match status" value="5"/>
</dbReference>
<dbReference type="Pfam" id="PF13855">
    <property type="entry name" value="LRR_8"/>
    <property type="match status" value="3"/>
</dbReference>
<name>A0A821VN00_9NEOP</name>
<dbReference type="InterPro" id="IPR007110">
    <property type="entry name" value="Ig-like_dom"/>
</dbReference>
<evidence type="ECO:0000256" key="4">
    <source>
        <dbReference type="ARBA" id="ARBA00023157"/>
    </source>
</evidence>
<dbReference type="PANTHER" id="PTHR24369:SF210">
    <property type="entry name" value="CHAOPTIN-RELATED"/>
    <property type="match status" value="1"/>
</dbReference>
<dbReference type="SMART" id="SM00409">
    <property type="entry name" value="IG"/>
    <property type="match status" value="1"/>
</dbReference>
<evidence type="ECO:0000313" key="10">
    <source>
        <dbReference type="Proteomes" id="UP000663880"/>
    </source>
</evidence>
<keyword evidence="6" id="KW-1133">Transmembrane helix</keyword>
<evidence type="ECO:0000256" key="3">
    <source>
        <dbReference type="ARBA" id="ARBA00022737"/>
    </source>
</evidence>
<dbReference type="SMART" id="SM00082">
    <property type="entry name" value="LRRCT"/>
    <property type="match status" value="1"/>
</dbReference>
<keyword evidence="1" id="KW-0433">Leucine-rich repeat</keyword>
<gene>
    <name evidence="9" type="ORF">PMACD_LOCUS12016</name>
</gene>
<feature type="signal peptide" evidence="7">
    <location>
        <begin position="1"/>
        <end position="19"/>
    </location>
</feature>
<feature type="compositionally biased region" description="Low complexity" evidence="5">
    <location>
        <begin position="818"/>
        <end position="829"/>
    </location>
</feature>
<evidence type="ECO:0000256" key="2">
    <source>
        <dbReference type="ARBA" id="ARBA00022729"/>
    </source>
</evidence>
<protein>
    <recommendedName>
        <fullName evidence="8">Ig-like domain-containing protein</fullName>
    </recommendedName>
</protein>
<dbReference type="Gene3D" id="2.60.40.10">
    <property type="entry name" value="Immunoglobulins"/>
    <property type="match status" value="1"/>
</dbReference>
<comment type="caution">
    <text evidence="9">The sequence shown here is derived from an EMBL/GenBank/DDBJ whole genome shotgun (WGS) entry which is preliminary data.</text>
</comment>
<evidence type="ECO:0000256" key="5">
    <source>
        <dbReference type="SAM" id="MobiDB-lite"/>
    </source>
</evidence>
<sequence>MRWLHKILALAIICTAAEGEVCPSTCNCTRTRLACSGVVLPNNTLTKAILANYGTALQAIIWTDSNLQTLEPDIFNGLHNLEYIDLSRNEIIRTENGLFARLNQLKHLNISRNQIVDIPRKPFVDLQNLEVLDVSHNQIQVIPFQVFGLMTKLHYLDISYNKIATFLDYYFKPNRKLKTLFLNNNSLVKITSKALVDLKELEVLDISSNKLDNFPKLLFEALPELRELNLSYNKFLNISQDAFKSLEKLRMINMGGNRLRLLPPTLFQYNKNLEIIYLEHTEITEIQNTNFQGLNKLEQLFIRYNPYLREIESYVFQDTPSLTHLDISNNSLTFLPLTLKILDKLQELRIGGNPWACDCRMAWFVTWADMRKHIIKSDLSCGLTYPNDMLRILNSTDCKPPQLISSSPLTLYRLQSNALLECTFEGNPSPSITWITPTRHVYHWNPEQSIPDIYYKHGLAHDQNYRPVDYTTSRVRVLENGALTIMNIHREDSGTYTCYATNPSANLTAEVILNIDPMTMFEIKMYSLLCGAICAAGFLGLTLLVQALRYIFYRFRLLETCCSCCSCVNRDAPRTRQIYGMLDNIEQYKRLQLEKLRENYAVQVHRIKENCTQQVEWIQSSYSSQAGHLRNFKNIGTNHLTAMKDQYCDQVKRVKEYSTSQLNWVQENYVFQRNKIRKFSAHQILRFRESYKYQQQMLNKVLENLPTLYFENCRSGSCGRSDSMAFDPDVEVIDMYLKSKIDKLSSLPNPVDDESKMSVYYTPTERSVNSRRSSPVLLPDGIHINIIEREPPPGLLAMLKTLQPAPPPTLASFTPMDLSSPTTSKTLTPVRSKYREEAKPSSEPLLGRGRDPFREDCRRLPTSLSSPELNRDSQREAAAKEAKVLLAVELTTPECQVRHPAGQLVCGDCIGLCENTPL</sequence>
<dbReference type="CDD" id="cd00096">
    <property type="entry name" value="Ig"/>
    <property type="match status" value="1"/>
</dbReference>
<keyword evidence="10" id="KW-1185">Reference proteome</keyword>
<evidence type="ECO:0000256" key="7">
    <source>
        <dbReference type="SAM" id="SignalP"/>
    </source>
</evidence>
<feature type="transmembrane region" description="Helical" evidence="6">
    <location>
        <begin position="525"/>
        <end position="548"/>
    </location>
</feature>
<dbReference type="InterPro" id="IPR050541">
    <property type="entry name" value="LRR_TM_domain-containing"/>
</dbReference>
<feature type="compositionally biased region" description="Basic and acidic residues" evidence="5">
    <location>
        <begin position="848"/>
        <end position="859"/>
    </location>
</feature>
<dbReference type="Gene3D" id="3.80.10.10">
    <property type="entry name" value="Ribonuclease Inhibitor"/>
    <property type="match status" value="3"/>
</dbReference>
<dbReference type="FunFam" id="3.80.10.10:FF:001164">
    <property type="entry name" value="GH01279p"/>
    <property type="match status" value="2"/>
</dbReference>
<organism evidence="9 10">
    <name type="scientific">Pieris macdunnoughi</name>
    <dbReference type="NCBI Taxonomy" id="345717"/>
    <lineage>
        <taxon>Eukaryota</taxon>
        <taxon>Metazoa</taxon>
        <taxon>Ecdysozoa</taxon>
        <taxon>Arthropoda</taxon>
        <taxon>Hexapoda</taxon>
        <taxon>Insecta</taxon>
        <taxon>Pterygota</taxon>
        <taxon>Neoptera</taxon>
        <taxon>Endopterygota</taxon>
        <taxon>Lepidoptera</taxon>
        <taxon>Glossata</taxon>
        <taxon>Ditrysia</taxon>
        <taxon>Papilionoidea</taxon>
        <taxon>Pieridae</taxon>
        <taxon>Pierinae</taxon>
        <taxon>Pieris</taxon>
    </lineage>
</organism>
<feature type="domain" description="Ig-like" evidence="8">
    <location>
        <begin position="401"/>
        <end position="514"/>
    </location>
</feature>
<dbReference type="Proteomes" id="UP000663880">
    <property type="component" value="Unassembled WGS sequence"/>
</dbReference>
<dbReference type="InterPro" id="IPR032675">
    <property type="entry name" value="LRR_dom_sf"/>
</dbReference>
<dbReference type="InterPro" id="IPR013783">
    <property type="entry name" value="Ig-like_fold"/>
</dbReference>
<keyword evidence="6" id="KW-0812">Transmembrane</keyword>
<dbReference type="EMBL" id="CAJOBZ010000044">
    <property type="protein sequence ID" value="CAF4909558.1"/>
    <property type="molecule type" value="Genomic_DNA"/>
</dbReference>
<dbReference type="InterPro" id="IPR036179">
    <property type="entry name" value="Ig-like_dom_sf"/>
</dbReference>
<evidence type="ECO:0000259" key="8">
    <source>
        <dbReference type="PROSITE" id="PS50835"/>
    </source>
</evidence>
<keyword evidence="2 7" id="KW-0732">Signal</keyword>
<keyword evidence="6" id="KW-0472">Membrane</keyword>
<reference evidence="9" key="1">
    <citation type="submission" date="2021-02" db="EMBL/GenBank/DDBJ databases">
        <authorList>
            <person name="Steward A R."/>
        </authorList>
    </citation>
    <scope>NUCLEOTIDE SEQUENCE</scope>
</reference>
<dbReference type="SMART" id="SM00369">
    <property type="entry name" value="LRR_TYP"/>
    <property type="match status" value="10"/>
</dbReference>
<dbReference type="InterPro" id="IPR003591">
    <property type="entry name" value="Leu-rich_rpt_typical-subtyp"/>
</dbReference>
<dbReference type="SMART" id="SM00365">
    <property type="entry name" value="LRR_SD22"/>
    <property type="match status" value="6"/>
</dbReference>
<dbReference type="PROSITE" id="PS51450">
    <property type="entry name" value="LRR"/>
    <property type="match status" value="4"/>
</dbReference>
<feature type="region of interest" description="Disordered" evidence="5">
    <location>
        <begin position="807"/>
        <end position="876"/>
    </location>
</feature>
<dbReference type="InterPro" id="IPR003598">
    <property type="entry name" value="Ig_sub2"/>
</dbReference>
<dbReference type="Pfam" id="PF13927">
    <property type="entry name" value="Ig_3"/>
    <property type="match status" value="1"/>
</dbReference>
<dbReference type="SUPFAM" id="SSF48726">
    <property type="entry name" value="Immunoglobulin"/>
    <property type="match status" value="1"/>
</dbReference>
<dbReference type="SUPFAM" id="SSF52058">
    <property type="entry name" value="L domain-like"/>
    <property type="match status" value="1"/>
</dbReference>
<dbReference type="OrthoDB" id="10061535at2759"/>
<keyword evidence="4" id="KW-1015">Disulfide bond</keyword>
<feature type="chain" id="PRO_5032772150" description="Ig-like domain-containing protein" evidence="7">
    <location>
        <begin position="20"/>
        <end position="918"/>
    </location>
</feature>
<keyword evidence="3" id="KW-0677">Repeat</keyword>
<dbReference type="InterPro" id="IPR001611">
    <property type="entry name" value="Leu-rich_rpt"/>
</dbReference>